<reference evidence="4 5" key="1">
    <citation type="journal article" date="2015" name="Genome Biol. Evol.">
        <title>Phylogenomic analyses indicate that early fungi evolved digesting cell walls of algal ancestors of land plants.</title>
        <authorList>
            <person name="Chang Y."/>
            <person name="Wang S."/>
            <person name="Sekimoto S."/>
            <person name="Aerts A.L."/>
            <person name="Choi C."/>
            <person name="Clum A."/>
            <person name="LaButti K.M."/>
            <person name="Lindquist E.A."/>
            <person name="Yee Ngan C."/>
            <person name="Ohm R.A."/>
            <person name="Salamov A.A."/>
            <person name="Grigoriev I.V."/>
            <person name="Spatafora J.W."/>
            <person name="Berbee M.L."/>
        </authorList>
    </citation>
    <scope>NUCLEOTIDE SEQUENCE [LARGE SCALE GENOMIC DNA]</scope>
    <source>
        <strain evidence="4 5">JEL478</strain>
    </source>
</reference>
<name>A0A139A6Z7_GONPJ</name>
<keyword evidence="5" id="KW-1185">Reference proteome</keyword>
<dbReference type="Pfam" id="PF02014">
    <property type="entry name" value="Reeler"/>
    <property type="match status" value="1"/>
</dbReference>
<organism evidence="4 5">
    <name type="scientific">Gonapodya prolifera (strain JEL478)</name>
    <name type="common">Monoblepharis prolifera</name>
    <dbReference type="NCBI Taxonomy" id="1344416"/>
    <lineage>
        <taxon>Eukaryota</taxon>
        <taxon>Fungi</taxon>
        <taxon>Fungi incertae sedis</taxon>
        <taxon>Chytridiomycota</taxon>
        <taxon>Chytridiomycota incertae sedis</taxon>
        <taxon>Monoblepharidomycetes</taxon>
        <taxon>Monoblepharidales</taxon>
        <taxon>Gonapodyaceae</taxon>
        <taxon>Gonapodya</taxon>
    </lineage>
</organism>
<proteinExistence type="predicted"/>
<feature type="chain" id="PRO_5007295977" description="Reelin domain-containing protein" evidence="2">
    <location>
        <begin position="40"/>
        <end position="541"/>
    </location>
</feature>
<gene>
    <name evidence="4" type="ORF">M427DRAFT_502283</name>
</gene>
<accession>A0A139A6Z7</accession>
<sequence>MRHSPTPTPTASRSPLVRTALAALVASLALSLFASHSSAMPTNGVTVCQYPDTAVQAMTHGPPASPKATLSTIVNADGTVTLALAGVAQYKGIVMYVRDAANTTHMGTIALPSADFQTKDCTAAVGSTSGAAGTIQHNSNVLKTVMSFTWTPDAAVVGGQALVAEAVVVESFMNWYIVAPASFAASAAAGKQAAGAAMTTAAGAIAKSATTAAGAKPTTAAGAKSTTAAGLKSMTASMAKPTLATMAAMMTRTTSKGLTPTIILTAPTQTCMCYVVQQPASEFELSTLPSLQHVSLHGIATLLVTMVTRTATLGMTKPTTAAGAKVTAMSTAAAMKMATTAAGMNAATTAAGVKAMTTAAGGAARPTTAAAVKAATTAAAAMMGSGMNNLQKRYSGEMSGKPAQQAAPVAPANMAMEAQAATTAGVAGAKPAAAATTAAGAVMPPAMSTPVVPPKPAVTPPAMPAMTMKASGVMPPKPPMTPPTKPVPPTMPTMATKTKPVLTKTVKLNRPTECVCVRAVVKKNPTNQKHSSNQALHPSRW</sequence>
<evidence type="ECO:0000256" key="1">
    <source>
        <dbReference type="SAM" id="MobiDB-lite"/>
    </source>
</evidence>
<evidence type="ECO:0000313" key="5">
    <source>
        <dbReference type="Proteomes" id="UP000070544"/>
    </source>
</evidence>
<feature type="domain" description="Reelin" evidence="3">
    <location>
        <begin position="74"/>
        <end position="176"/>
    </location>
</feature>
<evidence type="ECO:0000259" key="3">
    <source>
        <dbReference type="Pfam" id="PF02014"/>
    </source>
</evidence>
<dbReference type="EMBL" id="KQ965787">
    <property type="protein sequence ID" value="KXS12484.1"/>
    <property type="molecule type" value="Genomic_DNA"/>
</dbReference>
<feature type="signal peptide" evidence="2">
    <location>
        <begin position="1"/>
        <end position="39"/>
    </location>
</feature>
<keyword evidence="2" id="KW-0732">Signal</keyword>
<dbReference type="Gene3D" id="2.60.40.4060">
    <property type="entry name" value="Reeler domain"/>
    <property type="match status" value="1"/>
</dbReference>
<feature type="region of interest" description="Disordered" evidence="1">
    <location>
        <begin position="474"/>
        <end position="495"/>
    </location>
</feature>
<feature type="compositionally biased region" description="Pro residues" evidence="1">
    <location>
        <begin position="475"/>
        <end position="491"/>
    </location>
</feature>
<evidence type="ECO:0000256" key="2">
    <source>
        <dbReference type="SAM" id="SignalP"/>
    </source>
</evidence>
<dbReference type="Proteomes" id="UP000070544">
    <property type="component" value="Unassembled WGS sequence"/>
</dbReference>
<evidence type="ECO:0000313" key="4">
    <source>
        <dbReference type="EMBL" id="KXS12484.1"/>
    </source>
</evidence>
<dbReference type="InterPro" id="IPR042307">
    <property type="entry name" value="Reeler_sf"/>
</dbReference>
<protein>
    <recommendedName>
        <fullName evidence="3">Reelin domain-containing protein</fullName>
    </recommendedName>
</protein>
<dbReference type="AlphaFoldDB" id="A0A139A6Z7"/>
<dbReference type="InterPro" id="IPR002861">
    <property type="entry name" value="Reeler_dom"/>
</dbReference>
<dbReference type="OrthoDB" id="2182592at2759"/>